<organism evidence="2 3">
    <name type="scientific">Dorcoceras hygrometricum</name>
    <dbReference type="NCBI Taxonomy" id="472368"/>
    <lineage>
        <taxon>Eukaryota</taxon>
        <taxon>Viridiplantae</taxon>
        <taxon>Streptophyta</taxon>
        <taxon>Embryophyta</taxon>
        <taxon>Tracheophyta</taxon>
        <taxon>Spermatophyta</taxon>
        <taxon>Magnoliopsida</taxon>
        <taxon>eudicotyledons</taxon>
        <taxon>Gunneridae</taxon>
        <taxon>Pentapetalae</taxon>
        <taxon>asterids</taxon>
        <taxon>lamiids</taxon>
        <taxon>Lamiales</taxon>
        <taxon>Gesneriaceae</taxon>
        <taxon>Didymocarpoideae</taxon>
        <taxon>Trichosporeae</taxon>
        <taxon>Loxocarpinae</taxon>
        <taxon>Dorcoceras</taxon>
    </lineage>
</organism>
<protein>
    <submittedName>
        <fullName evidence="2">Uncharacterized protein</fullName>
    </submittedName>
</protein>
<sequence>MIASEFDSTKLEMLVEPELIKLHPQKVLTNKLVNTYIKKNLGVGQSGETTKVSGATASELQSTVDGPQAIFKKPEKVAMGKPKKKKNKVVPMEKKQKVAVQQPVDAGSQAAPAKSTSETSSDADLRPLVVLKKHHGAKRKQVGEQVKYTASGPEGHVGTTPENEGRVYDVDHVEQEESSNQIEKEATTNAGDIVVRSGPEQPAQQSMMFTGKEQCQLVLKSAWEDVSDRMATFDEWVHFRTTARIKDVFSFDILTKIEEQCLFWAETEQVSELFKRRSLILYKLYEMEEQAAARKPAQQDEQIEDITFMKHDFNTYKRAFYEKMDTVSANIASSQTSLETSLVRQFTEHQLQIDSDLDFVELQLAELVNHLRKLVMPKRGNEDKSVDQEEDQAVARAIKRGKDQASIKRENGFDQGGFS</sequence>
<evidence type="ECO:0000256" key="1">
    <source>
        <dbReference type="SAM" id="MobiDB-lite"/>
    </source>
</evidence>
<feature type="compositionally biased region" description="Basic and acidic residues" evidence="1">
    <location>
        <begin position="400"/>
        <end position="412"/>
    </location>
</feature>
<keyword evidence="3" id="KW-1185">Reference proteome</keyword>
<dbReference type="EMBL" id="KQ989673">
    <property type="protein sequence ID" value="KZV54019.1"/>
    <property type="molecule type" value="Genomic_DNA"/>
</dbReference>
<proteinExistence type="predicted"/>
<evidence type="ECO:0000313" key="3">
    <source>
        <dbReference type="Proteomes" id="UP000250235"/>
    </source>
</evidence>
<feature type="region of interest" description="Disordered" evidence="1">
    <location>
        <begin position="380"/>
        <end position="419"/>
    </location>
</feature>
<evidence type="ECO:0000313" key="2">
    <source>
        <dbReference type="EMBL" id="KZV54019.1"/>
    </source>
</evidence>
<dbReference type="AlphaFoldDB" id="A0A2Z7D673"/>
<reference evidence="2 3" key="1">
    <citation type="journal article" date="2015" name="Proc. Natl. Acad. Sci. U.S.A.">
        <title>The resurrection genome of Boea hygrometrica: A blueprint for survival of dehydration.</title>
        <authorList>
            <person name="Xiao L."/>
            <person name="Yang G."/>
            <person name="Zhang L."/>
            <person name="Yang X."/>
            <person name="Zhao S."/>
            <person name="Ji Z."/>
            <person name="Zhou Q."/>
            <person name="Hu M."/>
            <person name="Wang Y."/>
            <person name="Chen M."/>
            <person name="Xu Y."/>
            <person name="Jin H."/>
            <person name="Xiao X."/>
            <person name="Hu G."/>
            <person name="Bao F."/>
            <person name="Hu Y."/>
            <person name="Wan P."/>
            <person name="Li L."/>
            <person name="Deng X."/>
            <person name="Kuang T."/>
            <person name="Xiang C."/>
            <person name="Zhu J.K."/>
            <person name="Oliver M.J."/>
            <person name="He Y."/>
        </authorList>
    </citation>
    <scope>NUCLEOTIDE SEQUENCE [LARGE SCALE GENOMIC DNA]</scope>
    <source>
        <strain evidence="3">cv. XS01</strain>
    </source>
</reference>
<accession>A0A2Z7D673</accession>
<name>A0A2Z7D673_9LAMI</name>
<feature type="region of interest" description="Disordered" evidence="1">
    <location>
        <begin position="77"/>
        <end position="124"/>
    </location>
</feature>
<gene>
    <name evidence="2" type="ORF">F511_40904</name>
</gene>
<dbReference type="Proteomes" id="UP000250235">
    <property type="component" value="Unassembled WGS sequence"/>
</dbReference>